<dbReference type="InterPro" id="IPR036157">
    <property type="entry name" value="dUTPase-like_sf"/>
</dbReference>
<keyword evidence="2" id="KW-0546">Nucleotide metabolism</keyword>
<dbReference type="SUPFAM" id="SSF51283">
    <property type="entry name" value="dUTPase-like"/>
    <property type="match status" value="1"/>
</dbReference>
<dbReference type="GO" id="GO:0008829">
    <property type="term" value="F:dCTP deaminase activity"/>
    <property type="evidence" value="ECO:0007669"/>
    <property type="project" value="InterPro"/>
</dbReference>
<dbReference type="Pfam" id="PF22769">
    <property type="entry name" value="DCD"/>
    <property type="match status" value="1"/>
</dbReference>
<dbReference type="EMBL" id="LFZO01000046">
    <property type="protein sequence ID" value="KXT16001.1"/>
    <property type="molecule type" value="Genomic_DNA"/>
</dbReference>
<accession>A0A139IML3</accession>
<evidence type="ECO:0000256" key="3">
    <source>
        <dbReference type="SAM" id="MobiDB-lite"/>
    </source>
</evidence>
<dbReference type="AlphaFoldDB" id="A0A139IML3"/>
<dbReference type="Gene3D" id="2.70.40.10">
    <property type="match status" value="1"/>
</dbReference>
<feature type="compositionally biased region" description="Low complexity" evidence="3">
    <location>
        <begin position="9"/>
        <end position="36"/>
    </location>
</feature>
<feature type="compositionally biased region" description="Polar residues" evidence="3">
    <location>
        <begin position="44"/>
        <end position="62"/>
    </location>
</feature>
<evidence type="ECO:0000313" key="5">
    <source>
        <dbReference type="Proteomes" id="UP000073492"/>
    </source>
</evidence>
<dbReference type="GO" id="GO:0006229">
    <property type="term" value="P:dUTP biosynthetic process"/>
    <property type="evidence" value="ECO:0007669"/>
    <property type="project" value="InterPro"/>
</dbReference>
<dbReference type="PANTHER" id="PTHR42680:SF3">
    <property type="entry name" value="DCTP DEAMINASE"/>
    <property type="match status" value="1"/>
</dbReference>
<proteinExistence type="predicted"/>
<keyword evidence="1" id="KW-0378">Hydrolase</keyword>
<organism evidence="4 5">
    <name type="scientific">Pseudocercospora musae</name>
    <dbReference type="NCBI Taxonomy" id="113226"/>
    <lineage>
        <taxon>Eukaryota</taxon>
        <taxon>Fungi</taxon>
        <taxon>Dikarya</taxon>
        <taxon>Ascomycota</taxon>
        <taxon>Pezizomycotina</taxon>
        <taxon>Dothideomycetes</taxon>
        <taxon>Dothideomycetidae</taxon>
        <taxon>Mycosphaerellales</taxon>
        <taxon>Mycosphaerellaceae</taxon>
        <taxon>Pseudocercospora</taxon>
    </lineage>
</organism>
<evidence type="ECO:0000256" key="2">
    <source>
        <dbReference type="ARBA" id="ARBA00023080"/>
    </source>
</evidence>
<dbReference type="OrthoDB" id="3648660at2759"/>
<dbReference type="InterPro" id="IPR011962">
    <property type="entry name" value="dCTP_deaminase"/>
</dbReference>
<reference evidence="4 5" key="1">
    <citation type="submission" date="2015-07" db="EMBL/GenBank/DDBJ databases">
        <title>Comparative genomics of the Sigatoka disease complex on banana suggests a link between parallel evolutionary changes in Pseudocercospora fijiensis and Pseudocercospora eumusae and increased virulence on the banana host.</title>
        <authorList>
            <person name="Chang T.-C."/>
            <person name="Salvucci A."/>
            <person name="Crous P.W."/>
            <person name="Stergiopoulos I."/>
        </authorList>
    </citation>
    <scope>NUCLEOTIDE SEQUENCE [LARGE SCALE GENOMIC DNA]</scope>
    <source>
        <strain evidence="4 5">CBS 116634</strain>
    </source>
</reference>
<comment type="caution">
    <text evidence="4">The sequence shown here is derived from an EMBL/GenBank/DDBJ whole genome shotgun (WGS) entry which is preliminary data.</text>
</comment>
<name>A0A139IML3_9PEZI</name>
<protein>
    <submittedName>
        <fullName evidence="4">Uncharacterized protein</fullName>
    </submittedName>
</protein>
<dbReference type="PANTHER" id="PTHR42680">
    <property type="entry name" value="DCTP DEAMINASE"/>
    <property type="match status" value="1"/>
</dbReference>
<evidence type="ECO:0000313" key="4">
    <source>
        <dbReference type="EMBL" id="KXT16001.1"/>
    </source>
</evidence>
<dbReference type="Proteomes" id="UP000073492">
    <property type="component" value="Unassembled WGS sequence"/>
</dbReference>
<dbReference type="CDD" id="cd07557">
    <property type="entry name" value="trimeric_dUTPase"/>
    <property type="match status" value="1"/>
</dbReference>
<feature type="region of interest" description="Disordered" evidence="3">
    <location>
        <begin position="1"/>
        <end position="62"/>
    </location>
</feature>
<dbReference type="InterPro" id="IPR033704">
    <property type="entry name" value="dUTPase_trimeric"/>
</dbReference>
<evidence type="ECO:0000256" key="1">
    <source>
        <dbReference type="ARBA" id="ARBA00022801"/>
    </source>
</evidence>
<sequence length="382" mass="42065">MASSGDSATPRSETTHSTESSSSTPATSVTTSSAGSKALPAKDANTSQHIFSESSSSNEQPTTADQLIQLTIDYIGAINSRSWDEAYKLQAWFHPAFITECRFTNREQTFLDSLETMREQANLFPKYRAKLIEASGNIDEDGRAAHCFFHAEWLDCPPGIVTKVVYAIEWRHVDGMWLCYRTNVLPGVDEVEYNLVQGSKEDAHQLDCTNMILPGRAAVERGIIRGLRNTKVQTQPCGVDLTVRAVREWTTSGAVDFDNSLRSNAKSEQLVFSKPTSDGLQPFLRLARGAYLVEFHEHVDMPLDIMGQIYVRSSMFRSGALVTAGVMDSGYKGAVGAMLQVMNADGLTLYENAKVAQMVFHEMSEKTDGYSGVYQGTHSVGL</sequence>
<keyword evidence="5" id="KW-1185">Reference proteome</keyword>
<gene>
    <name evidence="4" type="ORF">AC579_9499</name>
</gene>